<evidence type="ECO:0000256" key="1">
    <source>
        <dbReference type="ARBA" id="ARBA00005323"/>
    </source>
</evidence>
<sequence length="398" mass="43444">MKHKADVTASIETQPCLLNETVPLPAAVIKASALANNIGWMQAFANTAGVALAPHGKTSMTPAIFRRQLAAGAWGLTVATPYQALIAAQAGAKRIILANQLVGKANMAVVAQLLQQGIQLYACVDDSHNAKQLSAYFDKLKLQLPCLVELGTAAGRCGLRDLDSSLRLADVISQLNGLTLAGVEFYEGIAKDEQSVRHWIQQAARLCQQLQQRYLTGQSAILSGAGSVWYDVVAEELRAFSADNPIEVVLRPGCYITHDHQLYACAQQHIQQRSQLAQQVQGDLQPALEVAAYVQSLPEPGLAVLGLGKRDIAFDAGMPKVLKLYRAGKALPLDFTGCESRKIMDQHTFWHYPPQLELQIGDIAILGSSHPCLTFDKWRSIWLVDDDYQLLEAMETCF</sequence>
<dbReference type="PANTHER" id="PTHR28004">
    <property type="entry name" value="ZGC:162816-RELATED"/>
    <property type="match status" value="1"/>
</dbReference>
<dbReference type="InterPro" id="IPR026956">
    <property type="entry name" value="D-ser_dehydrat-like_dom"/>
</dbReference>
<evidence type="ECO:0000313" key="5">
    <source>
        <dbReference type="Proteomes" id="UP000198773"/>
    </source>
</evidence>
<dbReference type="InterPro" id="IPR042208">
    <property type="entry name" value="D-ser_dehydrat-like_sf"/>
</dbReference>
<evidence type="ECO:0000313" key="4">
    <source>
        <dbReference type="EMBL" id="SEA20924.1"/>
    </source>
</evidence>
<dbReference type="InterPro" id="IPR029066">
    <property type="entry name" value="PLP-binding_barrel"/>
</dbReference>
<dbReference type="GO" id="GO:0016829">
    <property type="term" value="F:lyase activity"/>
    <property type="evidence" value="ECO:0007669"/>
    <property type="project" value="UniProtKB-KW"/>
</dbReference>
<dbReference type="STRING" id="152573.SAMN04488051_102109"/>
<keyword evidence="2" id="KW-0456">Lyase</keyword>
<evidence type="ECO:0000256" key="2">
    <source>
        <dbReference type="ARBA" id="ARBA00023239"/>
    </source>
</evidence>
<dbReference type="CDD" id="cd06818">
    <property type="entry name" value="PLPDE_III_cryptic_DSD"/>
    <property type="match status" value="1"/>
</dbReference>
<name>A0A1H3ZC13_ALKAM</name>
<dbReference type="InterPro" id="IPR051466">
    <property type="entry name" value="D-amino_acid_metab_enzyme"/>
</dbReference>
<dbReference type="AlphaFoldDB" id="A0A1H3ZC13"/>
<keyword evidence="5" id="KW-1185">Reference proteome</keyword>
<dbReference type="SUPFAM" id="SSF51419">
    <property type="entry name" value="PLP-binding barrel"/>
    <property type="match status" value="1"/>
</dbReference>
<dbReference type="Pfam" id="PF14031">
    <property type="entry name" value="D-ser_dehydrat"/>
    <property type="match status" value="1"/>
</dbReference>
<feature type="domain" description="D-serine dehydratase-like" evidence="3">
    <location>
        <begin position="287"/>
        <end position="385"/>
    </location>
</feature>
<reference evidence="4 5" key="1">
    <citation type="submission" date="2016-10" db="EMBL/GenBank/DDBJ databases">
        <authorList>
            <person name="de Groot N.N."/>
        </authorList>
    </citation>
    <scope>NUCLEOTIDE SEQUENCE [LARGE SCALE GENOMIC DNA]</scope>
    <source>
        <strain evidence="4 5">CGMCC 1.3430</strain>
    </source>
</reference>
<protein>
    <submittedName>
        <fullName evidence="4">D-serine dehydratase</fullName>
    </submittedName>
</protein>
<dbReference type="PANTHER" id="PTHR28004:SF8">
    <property type="entry name" value="D-SERINE DEAMINASE"/>
    <property type="match status" value="1"/>
</dbReference>
<proteinExistence type="inferred from homology"/>
<dbReference type="Gene3D" id="2.40.37.20">
    <property type="entry name" value="D-serine dehydratase-like domain"/>
    <property type="match status" value="1"/>
</dbReference>
<gene>
    <name evidence="4" type="ORF">SAMN04488051_102109</name>
</gene>
<dbReference type="InterPro" id="IPR001608">
    <property type="entry name" value="Ala_racemase_N"/>
</dbReference>
<dbReference type="Proteomes" id="UP000198773">
    <property type="component" value="Unassembled WGS sequence"/>
</dbReference>
<dbReference type="SMART" id="SM01119">
    <property type="entry name" value="D-ser_dehydrat"/>
    <property type="match status" value="1"/>
</dbReference>
<organism evidence="4 5">
    <name type="scientific">Alkalimonas amylolytica</name>
    <dbReference type="NCBI Taxonomy" id="152573"/>
    <lineage>
        <taxon>Bacteria</taxon>
        <taxon>Pseudomonadati</taxon>
        <taxon>Pseudomonadota</taxon>
        <taxon>Gammaproteobacteria</taxon>
        <taxon>Alkalimonas</taxon>
    </lineage>
</organism>
<dbReference type="EMBL" id="FNRM01000002">
    <property type="protein sequence ID" value="SEA20924.1"/>
    <property type="molecule type" value="Genomic_DNA"/>
</dbReference>
<accession>A0A1H3ZC13</accession>
<comment type="similarity">
    <text evidence="1">Belongs to the DSD1 family.</text>
</comment>
<dbReference type="Gene3D" id="3.20.20.10">
    <property type="entry name" value="Alanine racemase"/>
    <property type="match status" value="1"/>
</dbReference>
<dbReference type="RefSeq" id="WP_171907538.1">
    <property type="nucleotide sequence ID" value="NZ_FNRM01000002.1"/>
</dbReference>
<dbReference type="Pfam" id="PF01168">
    <property type="entry name" value="Ala_racemase_N"/>
    <property type="match status" value="1"/>
</dbReference>
<evidence type="ECO:0000259" key="3">
    <source>
        <dbReference type="SMART" id="SM01119"/>
    </source>
</evidence>